<keyword evidence="3" id="KW-1185">Reference proteome</keyword>
<dbReference type="OrthoDB" id="271448at2759"/>
<accession>A0A9P4J5L1</accession>
<organism evidence="2 3">
    <name type="scientific">Myriangium duriaei CBS 260.36</name>
    <dbReference type="NCBI Taxonomy" id="1168546"/>
    <lineage>
        <taxon>Eukaryota</taxon>
        <taxon>Fungi</taxon>
        <taxon>Dikarya</taxon>
        <taxon>Ascomycota</taxon>
        <taxon>Pezizomycotina</taxon>
        <taxon>Dothideomycetes</taxon>
        <taxon>Dothideomycetidae</taxon>
        <taxon>Myriangiales</taxon>
        <taxon>Myriangiaceae</taxon>
        <taxon>Myriangium</taxon>
    </lineage>
</organism>
<proteinExistence type="predicted"/>
<gene>
    <name evidence="2" type="ORF">K461DRAFT_318512</name>
</gene>
<comment type="caution">
    <text evidence="2">The sequence shown here is derived from an EMBL/GenBank/DDBJ whole genome shotgun (WGS) entry which is preliminary data.</text>
</comment>
<reference evidence="2" key="1">
    <citation type="journal article" date="2020" name="Stud. Mycol.">
        <title>101 Dothideomycetes genomes: a test case for predicting lifestyles and emergence of pathogens.</title>
        <authorList>
            <person name="Haridas S."/>
            <person name="Albert R."/>
            <person name="Binder M."/>
            <person name="Bloem J."/>
            <person name="Labutti K."/>
            <person name="Salamov A."/>
            <person name="Andreopoulos B."/>
            <person name="Baker S."/>
            <person name="Barry K."/>
            <person name="Bills G."/>
            <person name="Bluhm B."/>
            <person name="Cannon C."/>
            <person name="Castanera R."/>
            <person name="Culley D."/>
            <person name="Daum C."/>
            <person name="Ezra D."/>
            <person name="Gonzalez J."/>
            <person name="Henrissat B."/>
            <person name="Kuo A."/>
            <person name="Liang C."/>
            <person name="Lipzen A."/>
            <person name="Lutzoni F."/>
            <person name="Magnuson J."/>
            <person name="Mondo S."/>
            <person name="Nolan M."/>
            <person name="Ohm R."/>
            <person name="Pangilinan J."/>
            <person name="Park H.-J."/>
            <person name="Ramirez L."/>
            <person name="Alfaro M."/>
            <person name="Sun H."/>
            <person name="Tritt A."/>
            <person name="Yoshinaga Y."/>
            <person name="Zwiers L.-H."/>
            <person name="Turgeon B."/>
            <person name="Goodwin S."/>
            <person name="Spatafora J."/>
            <person name="Crous P."/>
            <person name="Grigoriev I."/>
        </authorList>
    </citation>
    <scope>NUCLEOTIDE SEQUENCE</scope>
    <source>
        <strain evidence="2">CBS 260.36</strain>
    </source>
</reference>
<evidence type="ECO:0008006" key="4">
    <source>
        <dbReference type="Google" id="ProtNLM"/>
    </source>
</evidence>
<dbReference type="PANTHER" id="PTHR36578:SF1">
    <property type="entry name" value="APPLE DOMAIN-CONTAINING PROTEIN"/>
    <property type="match status" value="1"/>
</dbReference>
<feature type="region of interest" description="Disordered" evidence="1">
    <location>
        <begin position="62"/>
        <end position="130"/>
    </location>
</feature>
<protein>
    <recommendedName>
        <fullName evidence="4">Apple domain-containing protein</fullName>
    </recommendedName>
</protein>
<dbReference type="AlphaFoldDB" id="A0A9P4J5L1"/>
<feature type="compositionally biased region" description="Low complexity" evidence="1">
    <location>
        <begin position="62"/>
        <end position="129"/>
    </location>
</feature>
<dbReference type="Proteomes" id="UP000799439">
    <property type="component" value="Unassembled WGS sequence"/>
</dbReference>
<dbReference type="PANTHER" id="PTHR36578">
    <property type="entry name" value="CHROMOSOME 15, WHOLE GENOME SHOTGUN SEQUENCE"/>
    <property type="match status" value="1"/>
</dbReference>
<sequence>MRVTDLALPILAGVASINAQGLNFKQILAAEPGIANIRPLPSSKSQSPAQTAAAILSYMASKGPTSTGSSKPTTAAQTSTHTTVKTGLVTSVKPTTTTTKKSTTTTTTKKATTTTTTSKKGAAASSPAKKVARAPVPNLVERQAASSVPCATQSSLYTGLPVPNTATGFLTDTVMSGIAANAVTPPGYSQVFNSLNGSANGIGWYRLQMMATYDVAGCAAICNSDNNCNSFNIYFERDPLLDPGTTCPNPDALVTVRCVMWTQYVSAYITRNYGQWRNSFVTLITGSNGYWQDNVPTAVAGFNTPVSLPGLVNVNTLNGVNPLVGTAFYTGSYNASLCTNLCTQTTASNRAAALAKNWGLYQSCNFVDAAQVSIQGTIYGTYCSMYTTGDVAAGAVQNNATYNGVVYDISNSYGFTLGTADTGIIPGLPTTTTTTTTAAKTTSTSSLSTLKTSSATTTAAATTTTTTKSTTTTTTSTSTTTTTTTTKTTTTTTTTTTTLAATSTPFYLQMTGNSGNSYNNLYLMQGSALYSGYTYYYLTPASSKSYASKFYVINTSQDLVLYSDPTQFAIIQPSAAAVQHSIMGFFSQDVGYYTTPNFGYSGTALTATSPSSSPMGQTPINTAMQFATCSGSGDTPGIIYLSMGSNTGICVTWTLNMTQ</sequence>
<name>A0A9P4J5L1_9PEZI</name>
<evidence type="ECO:0000313" key="3">
    <source>
        <dbReference type="Proteomes" id="UP000799439"/>
    </source>
</evidence>
<evidence type="ECO:0000256" key="1">
    <source>
        <dbReference type="SAM" id="MobiDB-lite"/>
    </source>
</evidence>
<feature type="region of interest" description="Disordered" evidence="1">
    <location>
        <begin position="469"/>
        <end position="488"/>
    </location>
</feature>
<evidence type="ECO:0000313" key="2">
    <source>
        <dbReference type="EMBL" id="KAF2155843.1"/>
    </source>
</evidence>
<dbReference type="EMBL" id="ML996082">
    <property type="protein sequence ID" value="KAF2155843.1"/>
    <property type="molecule type" value="Genomic_DNA"/>
</dbReference>